<dbReference type="PANTHER" id="PTHR10579:SF43">
    <property type="entry name" value="ZINC FINGER (C3HC4-TYPE RING FINGER) FAMILY PROTEIN"/>
    <property type="match status" value="1"/>
</dbReference>
<dbReference type="RefSeq" id="XP_001008020.1">
    <property type="nucleotide sequence ID" value="XM_001008020.1"/>
</dbReference>
<dbReference type="STRING" id="312017.Q22SJ7"/>
<evidence type="ECO:0000313" key="4">
    <source>
        <dbReference type="Proteomes" id="UP000009168"/>
    </source>
</evidence>
<dbReference type="InParanoid" id="Q22SJ7"/>
<feature type="region of interest" description="Disordered" evidence="1">
    <location>
        <begin position="50"/>
        <end position="88"/>
    </location>
</feature>
<gene>
    <name evidence="3" type="ORF">TTHERM_00001400</name>
</gene>
<feature type="compositionally biased region" description="Polar residues" evidence="1">
    <location>
        <begin position="50"/>
        <end position="76"/>
    </location>
</feature>
<dbReference type="InterPro" id="IPR036465">
    <property type="entry name" value="vWFA_dom_sf"/>
</dbReference>
<dbReference type="AlphaFoldDB" id="Q22SJ7"/>
<dbReference type="SMART" id="SM00327">
    <property type="entry name" value="VWA"/>
    <property type="match status" value="1"/>
</dbReference>
<dbReference type="Proteomes" id="UP000009168">
    <property type="component" value="Unassembled WGS sequence"/>
</dbReference>
<dbReference type="GeneID" id="7832369"/>
<dbReference type="EMBL" id="GG662845">
    <property type="protein sequence ID" value="EAR87775.1"/>
    <property type="molecule type" value="Genomic_DNA"/>
</dbReference>
<dbReference type="KEGG" id="tet:TTHERM_00001400"/>
<evidence type="ECO:0000313" key="3">
    <source>
        <dbReference type="EMBL" id="EAR87775.1"/>
    </source>
</evidence>
<dbReference type="InterPro" id="IPR002035">
    <property type="entry name" value="VWF_A"/>
</dbReference>
<feature type="domain" description="VWFA" evidence="2">
    <location>
        <begin position="199"/>
        <end position="372"/>
    </location>
</feature>
<keyword evidence="4" id="KW-1185">Reference proteome</keyword>
<dbReference type="HOGENOM" id="CLU_019770_0_0_1"/>
<dbReference type="Pfam" id="PF00092">
    <property type="entry name" value="VWA"/>
    <property type="match status" value="1"/>
</dbReference>
<dbReference type="Gene3D" id="3.40.50.410">
    <property type="entry name" value="von Willebrand factor, type A domain"/>
    <property type="match status" value="1"/>
</dbReference>
<name>Q22SJ7_TETTS</name>
<evidence type="ECO:0000256" key="1">
    <source>
        <dbReference type="SAM" id="MobiDB-lite"/>
    </source>
</evidence>
<dbReference type="PANTHER" id="PTHR10579">
    <property type="entry name" value="CALCIUM-ACTIVATED CHLORIDE CHANNEL REGULATOR"/>
    <property type="match status" value="1"/>
</dbReference>
<dbReference type="eggNOG" id="ENOG502S31S">
    <property type="taxonomic scope" value="Eukaryota"/>
</dbReference>
<organism evidence="3 4">
    <name type="scientific">Tetrahymena thermophila (strain SB210)</name>
    <dbReference type="NCBI Taxonomy" id="312017"/>
    <lineage>
        <taxon>Eukaryota</taxon>
        <taxon>Sar</taxon>
        <taxon>Alveolata</taxon>
        <taxon>Ciliophora</taxon>
        <taxon>Intramacronucleata</taxon>
        <taxon>Oligohymenophorea</taxon>
        <taxon>Hymenostomatida</taxon>
        <taxon>Tetrahymenina</taxon>
        <taxon>Tetrahymenidae</taxon>
        <taxon>Tetrahymena</taxon>
    </lineage>
</organism>
<proteinExistence type="predicted"/>
<dbReference type="OrthoDB" id="309945at2759"/>
<evidence type="ECO:0000259" key="2">
    <source>
        <dbReference type="PROSITE" id="PS50234"/>
    </source>
</evidence>
<dbReference type="SUPFAM" id="SSF53300">
    <property type="entry name" value="vWA-like"/>
    <property type="match status" value="1"/>
</dbReference>
<dbReference type="PROSITE" id="PS50234">
    <property type="entry name" value="VWFA"/>
    <property type="match status" value="1"/>
</dbReference>
<reference evidence="4" key="1">
    <citation type="journal article" date="2006" name="PLoS Biol.">
        <title>Macronuclear genome sequence of the ciliate Tetrahymena thermophila, a model eukaryote.</title>
        <authorList>
            <person name="Eisen J.A."/>
            <person name="Coyne R.S."/>
            <person name="Wu M."/>
            <person name="Wu D."/>
            <person name="Thiagarajan M."/>
            <person name="Wortman J.R."/>
            <person name="Badger J.H."/>
            <person name="Ren Q."/>
            <person name="Amedeo P."/>
            <person name="Jones K.M."/>
            <person name="Tallon L.J."/>
            <person name="Delcher A.L."/>
            <person name="Salzberg S.L."/>
            <person name="Silva J.C."/>
            <person name="Haas B.J."/>
            <person name="Majoros W.H."/>
            <person name="Farzad M."/>
            <person name="Carlton J.M."/>
            <person name="Smith R.K. Jr."/>
            <person name="Garg J."/>
            <person name="Pearlman R.E."/>
            <person name="Karrer K.M."/>
            <person name="Sun L."/>
            <person name="Manning G."/>
            <person name="Elde N.C."/>
            <person name="Turkewitz A.P."/>
            <person name="Asai D.J."/>
            <person name="Wilkes D.E."/>
            <person name="Wang Y."/>
            <person name="Cai H."/>
            <person name="Collins K."/>
            <person name="Stewart B.A."/>
            <person name="Lee S.R."/>
            <person name="Wilamowska K."/>
            <person name="Weinberg Z."/>
            <person name="Ruzzo W.L."/>
            <person name="Wloga D."/>
            <person name="Gaertig J."/>
            <person name="Frankel J."/>
            <person name="Tsao C.-C."/>
            <person name="Gorovsky M.A."/>
            <person name="Keeling P.J."/>
            <person name="Waller R.F."/>
            <person name="Patron N.J."/>
            <person name="Cherry J.M."/>
            <person name="Stover N.A."/>
            <person name="Krieger C.J."/>
            <person name="del Toro C."/>
            <person name="Ryder H.F."/>
            <person name="Williamson S.C."/>
            <person name="Barbeau R.A."/>
            <person name="Hamilton E.P."/>
            <person name="Orias E."/>
        </authorList>
    </citation>
    <scope>NUCLEOTIDE SEQUENCE [LARGE SCALE GENOMIC DNA]</scope>
    <source>
        <strain evidence="4">SB210</strain>
    </source>
</reference>
<accession>Q22SJ7</accession>
<dbReference type="InterPro" id="IPR051266">
    <property type="entry name" value="CLCR"/>
</dbReference>
<sequence length="642" mass="74206">MNTQNNFNINKFSYTFEEFTQSLDELEDNENVCLPISLVKKNVQNKQKIPINQVQPSQNSKLTSQLEENQAKQTSKIAAEKQPSAEKNPKINLAKSEFQMPQICQSMQVGIQLEDFRFAESFIEPNQKQMPENSLKKLYDLEKNLTFEVKTLKKNFQFNDKQESTFPIMISVRTIKDSFQFKDDQKDQVLVKNSRPSIDLVCVINNSESMHGEKILNVKNTLLYLLEMLNSNDRLSLVLSNNNPTTLFDLKYLDEKNKQDLKRIINNISITQNTNITKSMIKAFNILQFRQSQNKVSSIFLLSDGVDSSAEKQIQNYISSQQSLQNKNFAIHSFGYGFDQDAEMINKICSLKNGNFYYIQNMNQVDQYFADVLGGTLTAVAQDITIEISLNQQDKNFQKYFSNCRVSKTYGEAWKCIKKDEIYQIKINHLRQGASQDFIMELTIPKQKVKILQDFERNLEVVKSKLIAIPTDVLQTSKIVKKSNLMITLFLQNEVVPIDPEIDYTVEINYLRVQAAQAIENAMRLSENSQHQQSELTLTNFLGKLENYHPKNQKNIETLKKEILDCIKTTQSITFSNQSQSIYNGFEKISNYNQSTQIADLDDKDQMIFQKQAIQNLQAIKAMQLPEELFFSFQNQQPPKLN</sequence>
<protein>
    <submittedName>
        <fullName evidence="3">von willebrand factor type A (VWA) domain was originally protein</fullName>
    </submittedName>
</protein>